<keyword evidence="3" id="KW-1185">Reference proteome</keyword>
<evidence type="ECO:0000313" key="2">
    <source>
        <dbReference type="EMBL" id="GAA3810878.1"/>
    </source>
</evidence>
<protein>
    <submittedName>
        <fullName evidence="2">CoA-transferase</fullName>
    </submittedName>
</protein>
<reference evidence="3" key="1">
    <citation type="journal article" date="2019" name="Int. J. Syst. Evol. Microbiol.">
        <title>The Global Catalogue of Microorganisms (GCM) 10K type strain sequencing project: providing services to taxonomists for standard genome sequencing and annotation.</title>
        <authorList>
            <consortium name="The Broad Institute Genomics Platform"/>
            <consortium name="The Broad Institute Genome Sequencing Center for Infectious Disease"/>
            <person name="Wu L."/>
            <person name="Ma J."/>
        </authorList>
    </citation>
    <scope>NUCLEOTIDE SEQUENCE [LARGE SCALE GENOMIC DNA]</scope>
    <source>
        <strain evidence="3">JCM 16908</strain>
    </source>
</reference>
<dbReference type="InterPro" id="IPR037171">
    <property type="entry name" value="NagB/RpiA_transferase-like"/>
</dbReference>
<accession>A0ABP7I711</accession>
<dbReference type="Pfam" id="PF01144">
    <property type="entry name" value="CoA_trans"/>
    <property type="match status" value="1"/>
</dbReference>
<organism evidence="2 3">
    <name type="scientific">Sphaerisporangium flaviroseum</name>
    <dbReference type="NCBI Taxonomy" id="509199"/>
    <lineage>
        <taxon>Bacteria</taxon>
        <taxon>Bacillati</taxon>
        <taxon>Actinomycetota</taxon>
        <taxon>Actinomycetes</taxon>
        <taxon>Streptosporangiales</taxon>
        <taxon>Streptosporangiaceae</taxon>
        <taxon>Sphaerisporangium</taxon>
    </lineage>
</organism>
<dbReference type="SMART" id="SM00882">
    <property type="entry name" value="CoA_trans"/>
    <property type="match status" value="1"/>
</dbReference>
<sequence length="269" mass="28702">MTSDQVGTADRAETAGAAPPTRAEVCVVACAEAFRGDGEILAAGIGGAITVLAARLARLTFEPDLITHDGVCLLTGDVPALGEDPEVVEGWLPFRDHLWLVLQGRRHVMLGASQIGRHGDSNISCIGEWARPTSQLLGVRGAPGNTVCDPTSYWIPRHSTRVFVPKVDMVSGVGYARAAEAGPSASRHHDLRRVVTNLAVLDFATPDRTMRLASVHPGVTVEQVVAGTGFELAMPGGEVPVTRSPTAEELRIIREVLDPRSLRDREVPE</sequence>
<dbReference type="PANTHER" id="PTHR43293:SF3">
    <property type="entry name" value="CHOLESTEROL RING-CLEAVING HYDROLASE IPDB SUBUNIT"/>
    <property type="match status" value="1"/>
</dbReference>
<gene>
    <name evidence="2" type="ORF">GCM10022226_34180</name>
</gene>
<dbReference type="RefSeq" id="WP_344940276.1">
    <property type="nucleotide sequence ID" value="NZ_BAAAZR010000008.1"/>
</dbReference>
<dbReference type="EMBL" id="BAAAZR010000008">
    <property type="protein sequence ID" value="GAA3810878.1"/>
    <property type="molecule type" value="Genomic_DNA"/>
</dbReference>
<dbReference type="SUPFAM" id="SSF100950">
    <property type="entry name" value="NagB/RpiA/CoA transferase-like"/>
    <property type="match status" value="1"/>
</dbReference>
<dbReference type="Gene3D" id="3.40.1080.10">
    <property type="entry name" value="Glutaconate Coenzyme A-transferase"/>
    <property type="match status" value="1"/>
</dbReference>
<dbReference type="Proteomes" id="UP001500888">
    <property type="component" value="Unassembled WGS sequence"/>
</dbReference>
<evidence type="ECO:0000256" key="1">
    <source>
        <dbReference type="ARBA" id="ARBA00007047"/>
    </source>
</evidence>
<comment type="caution">
    <text evidence="2">The sequence shown here is derived from an EMBL/GenBank/DDBJ whole genome shotgun (WGS) entry which is preliminary data.</text>
</comment>
<evidence type="ECO:0000313" key="3">
    <source>
        <dbReference type="Proteomes" id="UP001500888"/>
    </source>
</evidence>
<comment type="similarity">
    <text evidence="1">Belongs to the 3-oxoacid CoA-transferase subunit B family.</text>
</comment>
<dbReference type="PANTHER" id="PTHR43293">
    <property type="entry name" value="ACETATE COA-TRANSFERASE YDIF"/>
    <property type="match status" value="1"/>
</dbReference>
<name>A0ABP7I711_9ACTN</name>
<proteinExistence type="inferred from homology"/>
<dbReference type="InterPro" id="IPR004165">
    <property type="entry name" value="CoA_trans_fam_I"/>
</dbReference>